<keyword evidence="4 7" id="KW-0547">Nucleotide-binding</keyword>
<dbReference type="InterPro" id="IPR011990">
    <property type="entry name" value="TPR-like_helical_dom_sf"/>
</dbReference>
<evidence type="ECO:0000256" key="5">
    <source>
        <dbReference type="ARBA" id="ARBA00022777"/>
    </source>
</evidence>
<dbReference type="FunFam" id="1.10.510.10:FF:000021">
    <property type="entry name" value="Serine/threonine protein kinase"/>
    <property type="match status" value="1"/>
</dbReference>
<proteinExistence type="predicted"/>
<dbReference type="GO" id="GO:0005524">
    <property type="term" value="F:ATP binding"/>
    <property type="evidence" value="ECO:0007669"/>
    <property type="project" value="UniProtKB-UniRule"/>
</dbReference>
<dbReference type="SMART" id="SM00220">
    <property type="entry name" value="S_TKc"/>
    <property type="match status" value="1"/>
</dbReference>
<dbReference type="EMBL" id="CP159872">
    <property type="protein sequence ID" value="XCM81135.1"/>
    <property type="molecule type" value="Genomic_DNA"/>
</dbReference>
<feature type="region of interest" description="Disordered" evidence="8">
    <location>
        <begin position="529"/>
        <end position="568"/>
    </location>
</feature>
<evidence type="ECO:0000259" key="9">
    <source>
        <dbReference type="PROSITE" id="PS50011"/>
    </source>
</evidence>
<reference evidence="10" key="1">
    <citation type="submission" date="2024-06" db="EMBL/GenBank/DDBJ databases">
        <title>The genome sequences of Kitasatospora sp. strain HUAS MG31.</title>
        <authorList>
            <person name="Mo P."/>
        </authorList>
    </citation>
    <scope>NUCLEOTIDE SEQUENCE</scope>
    <source>
        <strain evidence="10">HUAS MG31</strain>
    </source>
</reference>
<accession>A0AAU8JXN6</accession>
<dbReference type="RefSeq" id="WP_354642072.1">
    <property type="nucleotide sequence ID" value="NZ_CP159872.1"/>
</dbReference>
<keyword evidence="5 10" id="KW-0418">Kinase</keyword>
<feature type="compositionally biased region" description="Pro residues" evidence="8">
    <location>
        <begin position="281"/>
        <end position="299"/>
    </location>
</feature>
<keyword evidence="6 7" id="KW-0067">ATP-binding</keyword>
<dbReference type="AlphaFoldDB" id="A0AAU8JXN6"/>
<dbReference type="PROSITE" id="PS00107">
    <property type="entry name" value="PROTEIN_KINASE_ATP"/>
    <property type="match status" value="1"/>
</dbReference>
<evidence type="ECO:0000256" key="4">
    <source>
        <dbReference type="ARBA" id="ARBA00022741"/>
    </source>
</evidence>
<keyword evidence="3" id="KW-0808">Transferase</keyword>
<dbReference type="InterPro" id="IPR000719">
    <property type="entry name" value="Prot_kinase_dom"/>
</dbReference>
<evidence type="ECO:0000256" key="2">
    <source>
        <dbReference type="ARBA" id="ARBA00022527"/>
    </source>
</evidence>
<sequence length="568" mass="60415">MTGARVVDGRYRLTEKIGHGGMGQVWAGHDQRLDRRVAVKLLRTDLLGPEDATRSRGDELRRRFLRESRISAALDHPGLVTVFDAGTDGGELYLVMQRVPGVSLADLLAEDGPLTVERTVATAAQLCAALAAVHAVPVVHRDLKPSNVMVRPDGRTVLLDLGIATALDPDATRLTLTGTPIGSPAYMAPEQALAAGVDPRSDLYALGCLLHEMLTGDAPFTAPTALGVLRRHVDEPPPPLRELRPDVPPALERLVLALLAKQPGDRPADAQQVHAVLLPLLPGPSTDPQPPYGPLPDPARPYRHPHQPAPARTAAPAAVRLTLPAPAQPADPAPVQMADVGPGTTEPDAELTAACARLSDLVAARRHTEVIDLAAGLLPRIAAAQGAAAPLLHTVRTIRARTLLEEGRAEEALAEYRLLATATAAERGPYDATALDHRQRAADCLERLGRTTEALAEYQQLTAALPPDSDQALEVRERTGRLLTAAGDHDGAWHTLLELLLDTERRRGPHHADVRRLRALLDRIGALRTATPLPGSTPPGAARPDPRRYVPAAPPPTPVPGNPYAAGG</sequence>
<feature type="domain" description="Protein kinase" evidence="9">
    <location>
        <begin position="11"/>
        <end position="277"/>
    </location>
</feature>
<feature type="region of interest" description="Disordered" evidence="8">
    <location>
        <begin position="281"/>
        <end position="314"/>
    </location>
</feature>
<evidence type="ECO:0000256" key="6">
    <source>
        <dbReference type="ARBA" id="ARBA00022840"/>
    </source>
</evidence>
<organism evidence="10">
    <name type="scientific">Kitasatospora camelliae</name>
    <dbReference type="NCBI Taxonomy" id="3156397"/>
    <lineage>
        <taxon>Bacteria</taxon>
        <taxon>Bacillati</taxon>
        <taxon>Actinomycetota</taxon>
        <taxon>Actinomycetes</taxon>
        <taxon>Kitasatosporales</taxon>
        <taxon>Streptomycetaceae</taxon>
        <taxon>Kitasatospora</taxon>
    </lineage>
</organism>
<dbReference type="Pfam" id="PF00069">
    <property type="entry name" value="Pkinase"/>
    <property type="match status" value="1"/>
</dbReference>
<dbReference type="Gene3D" id="1.25.40.10">
    <property type="entry name" value="Tetratricopeptide repeat domain"/>
    <property type="match status" value="1"/>
</dbReference>
<dbReference type="PANTHER" id="PTHR43289">
    <property type="entry name" value="MITOGEN-ACTIVATED PROTEIN KINASE KINASE KINASE 20-RELATED"/>
    <property type="match status" value="1"/>
</dbReference>
<feature type="binding site" evidence="7">
    <location>
        <position position="40"/>
    </location>
    <ligand>
        <name>ATP</name>
        <dbReference type="ChEBI" id="CHEBI:30616"/>
    </ligand>
</feature>
<gene>
    <name evidence="10" type="ORF">ABWK59_20570</name>
</gene>
<dbReference type="SUPFAM" id="SSF56112">
    <property type="entry name" value="Protein kinase-like (PK-like)"/>
    <property type="match status" value="1"/>
</dbReference>
<name>A0AAU8JXN6_9ACTN</name>
<evidence type="ECO:0000256" key="1">
    <source>
        <dbReference type="ARBA" id="ARBA00012513"/>
    </source>
</evidence>
<protein>
    <recommendedName>
        <fullName evidence="1">non-specific serine/threonine protein kinase</fullName>
        <ecNumber evidence="1">2.7.11.1</ecNumber>
    </recommendedName>
</protein>
<evidence type="ECO:0000256" key="8">
    <source>
        <dbReference type="SAM" id="MobiDB-lite"/>
    </source>
</evidence>
<evidence type="ECO:0000313" key="10">
    <source>
        <dbReference type="EMBL" id="XCM81135.1"/>
    </source>
</evidence>
<dbReference type="InterPro" id="IPR017441">
    <property type="entry name" value="Protein_kinase_ATP_BS"/>
</dbReference>
<dbReference type="Gene3D" id="3.30.200.20">
    <property type="entry name" value="Phosphorylase Kinase, domain 1"/>
    <property type="match status" value="1"/>
</dbReference>
<dbReference type="SUPFAM" id="SSF48452">
    <property type="entry name" value="TPR-like"/>
    <property type="match status" value="1"/>
</dbReference>
<dbReference type="Gene3D" id="1.10.510.10">
    <property type="entry name" value="Transferase(Phosphotransferase) domain 1"/>
    <property type="match status" value="1"/>
</dbReference>
<dbReference type="PROSITE" id="PS50011">
    <property type="entry name" value="PROTEIN_KINASE_DOM"/>
    <property type="match status" value="1"/>
</dbReference>
<feature type="compositionally biased region" description="Pro residues" evidence="8">
    <location>
        <begin position="552"/>
        <end position="561"/>
    </location>
</feature>
<dbReference type="PROSITE" id="PS00108">
    <property type="entry name" value="PROTEIN_KINASE_ST"/>
    <property type="match status" value="1"/>
</dbReference>
<dbReference type="KEGG" id="kcm:ABWK59_20570"/>
<dbReference type="GO" id="GO:0004674">
    <property type="term" value="F:protein serine/threonine kinase activity"/>
    <property type="evidence" value="ECO:0007669"/>
    <property type="project" value="UniProtKB-KW"/>
</dbReference>
<dbReference type="EC" id="2.7.11.1" evidence="1"/>
<dbReference type="InterPro" id="IPR008271">
    <property type="entry name" value="Ser/Thr_kinase_AS"/>
</dbReference>
<dbReference type="InterPro" id="IPR011009">
    <property type="entry name" value="Kinase-like_dom_sf"/>
</dbReference>
<dbReference type="CDD" id="cd14014">
    <property type="entry name" value="STKc_PknB_like"/>
    <property type="match status" value="1"/>
</dbReference>
<dbReference type="PANTHER" id="PTHR43289:SF6">
    <property type="entry name" value="SERINE_THREONINE-PROTEIN KINASE NEKL-3"/>
    <property type="match status" value="1"/>
</dbReference>
<evidence type="ECO:0000256" key="7">
    <source>
        <dbReference type="PROSITE-ProRule" id="PRU10141"/>
    </source>
</evidence>
<evidence type="ECO:0000256" key="3">
    <source>
        <dbReference type="ARBA" id="ARBA00022679"/>
    </source>
</evidence>
<keyword evidence="2" id="KW-0723">Serine/threonine-protein kinase</keyword>